<keyword evidence="7" id="KW-0503">Monooxygenase</keyword>
<dbReference type="SUPFAM" id="SSF51905">
    <property type="entry name" value="FAD/NAD(P)-binding domain"/>
    <property type="match status" value="2"/>
</dbReference>
<organism evidence="10 11">
    <name type="scientific">Thyridium curvatum</name>
    <dbReference type="NCBI Taxonomy" id="1093900"/>
    <lineage>
        <taxon>Eukaryota</taxon>
        <taxon>Fungi</taxon>
        <taxon>Dikarya</taxon>
        <taxon>Ascomycota</taxon>
        <taxon>Pezizomycotina</taxon>
        <taxon>Sordariomycetes</taxon>
        <taxon>Sordariomycetidae</taxon>
        <taxon>Thyridiales</taxon>
        <taxon>Thyridiaceae</taxon>
        <taxon>Thyridium</taxon>
    </lineage>
</organism>
<evidence type="ECO:0000256" key="6">
    <source>
        <dbReference type="ARBA" id="ARBA00023002"/>
    </source>
</evidence>
<protein>
    <recommendedName>
        <fullName evidence="8">FAD/NAD(P)-binding domain-containing protein</fullName>
    </recommendedName>
</protein>
<evidence type="ECO:0000256" key="2">
    <source>
        <dbReference type="ARBA" id="ARBA00010139"/>
    </source>
</evidence>
<keyword evidence="4" id="KW-0274">FAD</keyword>
<dbReference type="Proteomes" id="UP000319257">
    <property type="component" value="Unassembled WGS sequence"/>
</dbReference>
<dbReference type="EMBL" id="SKBQ01000006">
    <property type="protein sequence ID" value="TPX09174.1"/>
    <property type="molecule type" value="Genomic_DNA"/>
</dbReference>
<dbReference type="InterPro" id="IPR023753">
    <property type="entry name" value="FAD/NAD-binding_dom"/>
</dbReference>
<keyword evidence="11" id="KW-1185">Reference proteome</keyword>
<keyword evidence="3" id="KW-0285">Flavoprotein</keyword>
<dbReference type="PRINTS" id="PR00411">
    <property type="entry name" value="PNDRDTASEI"/>
</dbReference>
<keyword evidence="5" id="KW-0521">NADP</keyword>
<evidence type="ECO:0000256" key="7">
    <source>
        <dbReference type="ARBA" id="ARBA00023033"/>
    </source>
</evidence>
<evidence type="ECO:0000256" key="3">
    <source>
        <dbReference type="ARBA" id="ARBA00022630"/>
    </source>
</evidence>
<dbReference type="GeneID" id="41969010"/>
<dbReference type="InterPro" id="IPR036188">
    <property type="entry name" value="FAD/NAD-bd_sf"/>
</dbReference>
<evidence type="ECO:0000313" key="11">
    <source>
        <dbReference type="Proteomes" id="UP000319257"/>
    </source>
</evidence>
<dbReference type="PANTHER" id="PTHR43098">
    <property type="entry name" value="L-ORNITHINE N(5)-MONOOXYGENASE-RELATED"/>
    <property type="match status" value="1"/>
</dbReference>
<evidence type="ECO:0000259" key="8">
    <source>
        <dbReference type="Pfam" id="PF07992"/>
    </source>
</evidence>
<dbReference type="Pfam" id="PF07992">
    <property type="entry name" value="Pyr_redox_2"/>
    <property type="match status" value="1"/>
</dbReference>
<dbReference type="InParanoid" id="A0A507ARN0"/>
<evidence type="ECO:0000256" key="5">
    <source>
        <dbReference type="ARBA" id="ARBA00022857"/>
    </source>
</evidence>
<dbReference type="InterPro" id="IPR050775">
    <property type="entry name" value="FAD-binding_Monooxygenases"/>
</dbReference>
<gene>
    <name evidence="9" type="ORF">E0L32_001563</name>
    <name evidence="10" type="ORF">E0L32_001634</name>
</gene>
<reference evidence="10 11" key="1">
    <citation type="submission" date="2019-06" db="EMBL/GenBank/DDBJ databases">
        <title>Draft genome sequence of the filamentous fungus Phialemoniopsis curvata isolated from diesel fuel.</title>
        <authorList>
            <person name="Varaljay V.A."/>
            <person name="Lyon W.J."/>
            <person name="Crouch A.L."/>
            <person name="Drake C.E."/>
            <person name="Hollomon J.M."/>
            <person name="Nadeau L.J."/>
            <person name="Nunn H.S."/>
            <person name="Stevenson B.S."/>
            <person name="Bojanowski C.L."/>
            <person name="Crookes-Goodson W.J."/>
        </authorList>
    </citation>
    <scope>NUCLEOTIDE SEQUENCE [LARGE SCALE GENOMIC DNA]</scope>
    <source>
        <strain evidence="10 11">D216</strain>
    </source>
</reference>
<dbReference type="RefSeq" id="XP_030990814.1">
    <property type="nucleotide sequence ID" value="XM_031135656.1"/>
</dbReference>
<dbReference type="GO" id="GO:0004497">
    <property type="term" value="F:monooxygenase activity"/>
    <property type="evidence" value="ECO:0007669"/>
    <property type="project" value="UniProtKB-KW"/>
</dbReference>
<dbReference type="EMBL" id="SKBQ01000006">
    <property type="protein sequence ID" value="TPX09103.1"/>
    <property type="molecule type" value="Genomic_DNA"/>
</dbReference>
<evidence type="ECO:0000313" key="9">
    <source>
        <dbReference type="EMBL" id="TPX09103.1"/>
    </source>
</evidence>
<dbReference type="STRING" id="1093900.A0A507ARN0"/>
<dbReference type="Gene3D" id="3.50.50.60">
    <property type="entry name" value="FAD/NAD(P)-binding domain"/>
    <property type="match status" value="3"/>
</dbReference>
<comment type="caution">
    <text evidence="10">The sequence shown here is derived from an EMBL/GenBank/DDBJ whole genome shotgun (WGS) entry which is preliminary data.</text>
</comment>
<dbReference type="OrthoDB" id="66881at2759"/>
<proteinExistence type="inferred from homology"/>
<evidence type="ECO:0000313" key="10">
    <source>
        <dbReference type="EMBL" id="TPX09174.1"/>
    </source>
</evidence>
<sequence length="542" mass="61720">MSSPASPPNTVELDALIVGAGFGGVYQLKHLRDEGYNVKLVDFGGDFGGVWYWNRYPGARVDSDIPQYEFSDESLWKGWQWSQRFPGSAEIREYFAYVADKWDLRKDAEFGVFIAGATWDEETCKWTIVSKCGKQYRAQFFLLNTGFAAKRYTPDWEDIGKFSNWLHPSYWPHEEPDLRGKKIAVIGTGATGIQLAQELSKIASDLVLFQRTPNLCLPMAQVEYQGGEQARPKEQYSGLFDRRQVTYGGFFFDFLDRATFDDTPEQRRKTYQELWDKGDFHFWLATYNDMLFNADANKEAYDFWKAKVRARIRDLKLQEILAPDIQPHSFGCKRVSLENGFYEIFNQPNVSLVDVKTTPIVNVDETGINTTEKHWDLDYVVCATGFDSMTGGLTQIDIRGVSGQSLKDKWKSGVKTYLGMTVVGFPNMFITYGPQAPTAFCNGPTCAEYQGNFTIRTLNAMKSNNFRRIEPKADAEEKWVEKIHDLADASLFPTAKSWYMGDNIPGKTRECLVYLGGVRTFLEALNEEADAGYPNFEKGQSL</sequence>
<feature type="domain" description="FAD/NAD(P)-binding" evidence="8">
    <location>
        <begin position="14"/>
        <end position="220"/>
    </location>
</feature>
<dbReference type="PANTHER" id="PTHR43098:SF3">
    <property type="entry name" value="L-ORNITHINE N(5)-MONOOXYGENASE-RELATED"/>
    <property type="match status" value="1"/>
</dbReference>
<comment type="similarity">
    <text evidence="2">Belongs to the FAD-binding monooxygenase family.</text>
</comment>
<evidence type="ECO:0000256" key="4">
    <source>
        <dbReference type="ARBA" id="ARBA00022827"/>
    </source>
</evidence>
<accession>A0A507ARN0</accession>
<evidence type="ECO:0000256" key="1">
    <source>
        <dbReference type="ARBA" id="ARBA00001974"/>
    </source>
</evidence>
<comment type="cofactor">
    <cofactor evidence="1">
        <name>FAD</name>
        <dbReference type="ChEBI" id="CHEBI:57692"/>
    </cofactor>
</comment>
<dbReference type="AlphaFoldDB" id="A0A507ARN0"/>
<name>A0A507ARN0_9PEZI</name>
<keyword evidence="6" id="KW-0560">Oxidoreductase</keyword>